<protein>
    <submittedName>
        <fullName evidence="6">Guanyl-specific ribonuclease U1</fullName>
    </submittedName>
</protein>
<dbReference type="GO" id="GO:0004521">
    <property type="term" value="F:RNA endonuclease activity"/>
    <property type="evidence" value="ECO:0007669"/>
    <property type="project" value="InterPro"/>
</dbReference>
<dbReference type="InterPro" id="IPR000026">
    <property type="entry name" value="N1-like"/>
</dbReference>
<dbReference type="PANTHER" id="PTHR42104:SF1">
    <property type="entry name" value="EXTRACELLULAR GUANYL-SPECIFIC RIBONUCLEASE RNTA (AFU_ORTHOLOGUE AFUA_4G03230)"/>
    <property type="match status" value="1"/>
</dbReference>
<evidence type="ECO:0000313" key="7">
    <source>
        <dbReference type="Proteomes" id="UP000059188"/>
    </source>
</evidence>
<gene>
    <name evidence="6" type="ORF">RSOLAG1IB_07234</name>
</gene>
<evidence type="ECO:0000313" key="6">
    <source>
        <dbReference type="EMBL" id="CEL54700.1"/>
    </source>
</evidence>
<dbReference type="EMBL" id="LN679117">
    <property type="protein sequence ID" value="CEL54700.1"/>
    <property type="molecule type" value="Genomic_DNA"/>
</dbReference>
<dbReference type="GO" id="GO:0016787">
    <property type="term" value="F:hydrolase activity"/>
    <property type="evidence" value="ECO:0007669"/>
    <property type="project" value="UniProtKB-KW"/>
</dbReference>
<organism evidence="6 7">
    <name type="scientific">Thanatephorus cucumeris (strain AG1-IB / isolate 7/3/14)</name>
    <name type="common">Lettuce bottom rot fungus</name>
    <name type="synonym">Rhizoctonia solani</name>
    <dbReference type="NCBI Taxonomy" id="1108050"/>
    <lineage>
        <taxon>Eukaryota</taxon>
        <taxon>Fungi</taxon>
        <taxon>Dikarya</taxon>
        <taxon>Basidiomycota</taxon>
        <taxon>Agaricomycotina</taxon>
        <taxon>Agaricomycetes</taxon>
        <taxon>Cantharellales</taxon>
        <taxon>Ceratobasidiaceae</taxon>
        <taxon>Rhizoctonia</taxon>
        <taxon>Rhizoctonia solani AG-1</taxon>
    </lineage>
</organism>
<dbReference type="AlphaFoldDB" id="A0A0B7FAY4"/>
<keyword evidence="2" id="KW-0255">Endonuclease</keyword>
<keyword evidence="5" id="KW-0456">Lyase</keyword>
<accession>A0A0B7FAY4</accession>
<reference evidence="6 7" key="1">
    <citation type="submission" date="2014-11" db="EMBL/GenBank/DDBJ databases">
        <authorList>
            <person name="Wibberg Daniel"/>
        </authorList>
    </citation>
    <scope>NUCLEOTIDE SEQUENCE [LARGE SCALE GENOMIC DNA]</scope>
    <source>
        <strain evidence="6">Rhizoctonia solani AG1-IB 7/3/14</strain>
    </source>
</reference>
<dbReference type="Pfam" id="PF00545">
    <property type="entry name" value="Ribonuclease"/>
    <property type="match status" value="1"/>
</dbReference>
<keyword evidence="4" id="KW-1015">Disulfide bond</keyword>
<dbReference type="SMR" id="A0A0B7FAY4"/>
<dbReference type="InterPro" id="IPR016191">
    <property type="entry name" value="Ribonuclease/ribotoxin"/>
</dbReference>
<dbReference type="Proteomes" id="UP000059188">
    <property type="component" value="Unassembled WGS sequence"/>
</dbReference>
<evidence type="ECO:0000256" key="3">
    <source>
        <dbReference type="ARBA" id="ARBA00022801"/>
    </source>
</evidence>
<name>A0A0B7FAY4_THACB</name>
<dbReference type="GO" id="GO:0016829">
    <property type="term" value="F:lyase activity"/>
    <property type="evidence" value="ECO:0007669"/>
    <property type="project" value="UniProtKB-KW"/>
</dbReference>
<dbReference type="SUPFAM" id="SSF53933">
    <property type="entry name" value="Microbial ribonucleases"/>
    <property type="match status" value="1"/>
</dbReference>
<evidence type="ECO:0000256" key="1">
    <source>
        <dbReference type="ARBA" id="ARBA00022722"/>
    </source>
</evidence>
<dbReference type="OrthoDB" id="5425539at2759"/>
<dbReference type="Gene3D" id="3.10.450.30">
    <property type="entry name" value="Microbial ribonucleases"/>
    <property type="match status" value="1"/>
</dbReference>
<proteinExistence type="predicted"/>
<keyword evidence="7" id="KW-1185">Reference proteome</keyword>
<dbReference type="PANTHER" id="PTHR42104">
    <property type="entry name" value="EXTRACELLULAR GUANYL-SPECIFIC RIBONUCLEASE RNTA (AFU_ORTHOLOGUE AFUA_4G03230)"/>
    <property type="match status" value="1"/>
</dbReference>
<evidence type="ECO:0000256" key="4">
    <source>
        <dbReference type="ARBA" id="ARBA00023157"/>
    </source>
</evidence>
<sequence>MLSDMNYTEVIQKKFEGWALRYWPPSHMNLFIEYLNHGEGSSSDNKCSLLSKHQLLLYLSSVMVALRNFTVLALSAMALAFPTPTPTNETPALLKRTVSGIAAASCEQIQFTSSEVATAAAVAASRVAQGKAGQIGRSKYPHKFNNREGFEFLSGCKAPFFEFPIFKSEVYTGGKPGADRVVIGSIKGADAAFCGIITHTGADRGSFLQCETA</sequence>
<keyword evidence="3" id="KW-0378">Hydrolase</keyword>
<dbReference type="GO" id="GO:0003723">
    <property type="term" value="F:RNA binding"/>
    <property type="evidence" value="ECO:0007669"/>
    <property type="project" value="InterPro"/>
</dbReference>
<keyword evidence="1" id="KW-0540">Nuclease</keyword>
<evidence type="ECO:0000256" key="5">
    <source>
        <dbReference type="ARBA" id="ARBA00023239"/>
    </source>
</evidence>
<evidence type="ECO:0000256" key="2">
    <source>
        <dbReference type="ARBA" id="ARBA00022759"/>
    </source>
</evidence>